<keyword evidence="7" id="KW-1185">Reference proteome</keyword>
<dbReference type="Pfam" id="PF02117">
    <property type="entry name" value="7TM_GPCR_Sra"/>
    <property type="match status" value="1"/>
</dbReference>
<reference evidence="6 7" key="1">
    <citation type="submission" date="2020-04" db="EMBL/GenBank/DDBJ databases">
        <authorList>
            <person name="Laetsch R D."/>
            <person name="Stevens L."/>
            <person name="Kumar S."/>
            <person name="Blaxter L. M."/>
        </authorList>
    </citation>
    <scope>NUCLEOTIDE SEQUENCE [LARGE SCALE GENOMIC DNA]</scope>
</reference>
<dbReference type="PANTHER" id="PTHR31357">
    <property type="entry name" value="SERPENTINE RECEPTOR CLASS ALPHA-10"/>
    <property type="match status" value="1"/>
</dbReference>
<dbReference type="AlphaFoldDB" id="A0A8S1EZN8"/>
<dbReference type="PANTHER" id="PTHR31357:SF8">
    <property type="entry name" value="G PROTEIN-COUPLED RECEPTOR"/>
    <property type="match status" value="1"/>
</dbReference>
<evidence type="ECO:0000256" key="1">
    <source>
        <dbReference type="ARBA" id="ARBA00004141"/>
    </source>
</evidence>
<evidence type="ECO:0000256" key="5">
    <source>
        <dbReference type="SAM" id="Phobius"/>
    </source>
</evidence>
<dbReference type="GO" id="GO:0004930">
    <property type="term" value="F:G protein-coupled receptor activity"/>
    <property type="evidence" value="ECO:0007669"/>
    <property type="project" value="InterPro"/>
</dbReference>
<evidence type="ECO:0000256" key="3">
    <source>
        <dbReference type="ARBA" id="ARBA00022989"/>
    </source>
</evidence>
<evidence type="ECO:0000313" key="7">
    <source>
        <dbReference type="Proteomes" id="UP000494206"/>
    </source>
</evidence>
<keyword evidence="2 5" id="KW-0812">Transmembrane</keyword>
<name>A0A8S1EZN8_9PELO</name>
<sequence length="156" mass="17447">MQNCSFMANSDDMEAQTSWIIRGNIFFSTGLCALNFIGTYYCIKTMRKCPIINDSTQILLYASLIYAIIHDVAHRMTQFWLLFRSFAYSDDPCNIMFNVTECLGIGRFQLVGISGMIYIHSALACDGLLATLSPIKYVQVRKTGAICLALIVASLN</sequence>
<keyword evidence="4 5" id="KW-0472">Membrane</keyword>
<dbReference type="GO" id="GO:0004984">
    <property type="term" value="F:olfactory receptor activity"/>
    <property type="evidence" value="ECO:0007669"/>
    <property type="project" value="TreeGrafter"/>
</dbReference>
<proteinExistence type="predicted"/>
<evidence type="ECO:0000256" key="4">
    <source>
        <dbReference type="ARBA" id="ARBA00023136"/>
    </source>
</evidence>
<dbReference type="EMBL" id="CADEPM010000004">
    <property type="protein sequence ID" value="CAB3405642.1"/>
    <property type="molecule type" value="Genomic_DNA"/>
</dbReference>
<dbReference type="OrthoDB" id="5818348at2759"/>
<evidence type="ECO:0000256" key="2">
    <source>
        <dbReference type="ARBA" id="ARBA00022692"/>
    </source>
</evidence>
<feature type="transmembrane region" description="Helical" evidence="5">
    <location>
        <begin position="20"/>
        <end position="43"/>
    </location>
</feature>
<dbReference type="Proteomes" id="UP000494206">
    <property type="component" value="Unassembled WGS sequence"/>
</dbReference>
<evidence type="ECO:0000313" key="6">
    <source>
        <dbReference type="EMBL" id="CAB3405642.1"/>
    </source>
</evidence>
<accession>A0A8S1EZN8</accession>
<comment type="subcellular location">
    <subcellularLocation>
        <location evidence="1">Membrane</location>
        <topology evidence="1">Multi-pass membrane protein</topology>
    </subcellularLocation>
</comment>
<organism evidence="6 7">
    <name type="scientific">Caenorhabditis bovis</name>
    <dbReference type="NCBI Taxonomy" id="2654633"/>
    <lineage>
        <taxon>Eukaryota</taxon>
        <taxon>Metazoa</taxon>
        <taxon>Ecdysozoa</taxon>
        <taxon>Nematoda</taxon>
        <taxon>Chromadorea</taxon>
        <taxon>Rhabditida</taxon>
        <taxon>Rhabditina</taxon>
        <taxon>Rhabditomorpha</taxon>
        <taxon>Rhabditoidea</taxon>
        <taxon>Rhabditidae</taxon>
        <taxon>Peloderinae</taxon>
        <taxon>Caenorhabditis</taxon>
    </lineage>
</organism>
<comment type="caution">
    <text evidence="6">The sequence shown here is derived from an EMBL/GenBank/DDBJ whole genome shotgun (WGS) entry which is preliminary data.</text>
</comment>
<dbReference type="GO" id="GO:0016020">
    <property type="term" value="C:membrane"/>
    <property type="evidence" value="ECO:0007669"/>
    <property type="project" value="UniProtKB-SubCell"/>
</dbReference>
<gene>
    <name evidence="6" type="ORF">CBOVIS_LOCUS7817</name>
</gene>
<dbReference type="InterPro" id="IPR051080">
    <property type="entry name" value="Nematode_rcpt-like_serp_alpha"/>
</dbReference>
<keyword evidence="3 5" id="KW-1133">Transmembrane helix</keyword>
<dbReference type="PRINTS" id="PR00697">
    <property type="entry name" value="TMPROTEINSRA"/>
</dbReference>
<evidence type="ECO:0008006" key="8">
    <source>
        <dbReference type="Google" id="ProtNLM"/>
    </source>
</evidence>
<dbReference type="InterPro" id="IPR000344">
    <property type="entry name" value="7TM_GPCR_serpentine_rcpt_Sra"/>
</dbReference>
<protein>
    <recommendedName>
        <fullName evidence="8">G protein-coupled receptor</fullName>
    </recommendedName>
</protein>